<feature type="region of interest" description="Disordered" evidence="3">
    <location>
        <begin position="139"/>
        <end position="162"/>
    </location>
</feature>
<evidence type="ECO:0000313" key="6">
    <source>
        <dbReference type="Proteomes" id="UP000829069"/>
    </source>
</evidence>
<evidence type="ECO:0000256" key="2">
    <source>
        <dbReference type="ARBA" id="ARBA00022723"/>
    </source>
</evidence>
<dbReference type="InterPro" id="IPR036663">
    <property type="entry name" value="Fumarylacetoacetase_C_sf"/>
</dbReference>
<dbReference type="GO" id="GO:0016787">
    <property type="term" value="F:hydrolase activity"/>
    <property type="evidence" value="ECO:0007669"/>
    <property type="project" value="UniProtKB-KW"/>
</dbReference>
<evidence type="ECO:0000256" key="1">
    <source>
        <dbReference type="ARBA" id="ARBA00010211"/>
    </source>
</evidence>
<dbReference type="EMBL" id="CP093326">
    <property type="protein sequence ID" value="UNK47118.1"/>
    <property type="molecule type" value="Genomic_DNA"/>
</dbReference>
<reference evidence="5 6" key="1">
    <citation type="submission" date="2022-03" db="EMBL/GenBank/DDBJ databases">
        <title>Isotopic signatures of nitrous oxide derived from detoxification processes.</title>
        <authorList>
            <person name="Behrendt U."/>
            <person name="Buchen C."/>
            <person name="Well R."/>
            <person name="Ulrich A."/>
            <person name="Rohe L."/>
            <person name="Kolb S."/>
            <person name="Schloter M."/>
            <person name="Horn M.A."/>
            <person name="Augustin J."/>
        </authorList>
    </citation>
    <scope>NUCLEOTIDE SEQUENCE [LARGE SCALE GENOMIC DNA]</scope>
    <source>
        <strain evidence="5 6">S4-C24</strain>
    </source>
</reference>
<keyword evidence="6" id="KW-1185">Reference proteome</keyword>
<evidence type="ECO:0000313" key="5">
    <source>
        <dbReference type="EMBL" id="UNK47118.1"/>
    </source>
</evidence>
<keyword evidence="2" id="KW-0479">Metal-binding</keyword>
<evidence type="ECO:0000256" key="3">
    <source>
        <dbReference type="SAM" id="MobiDB-lite"/>
    </source>
</evidence>
<proteinExistence type="inferred from homology"/>
<sequence>MGIDIEIASEGRFSKDIMALYADWSEFRQWASTTSFDGAGLIKWDSLEAVSPFPSQSFCIGLNYRSHAEEAGWQVPEVPVVFTKFPSSISGPGSAVELTGASVDWEVELVVVIGQRARRVSPEDAWSYVAGLTIGQDISDRDTQKRPRNAPQHSLGKSHPGYAPIGPVLVSPEEFSNPNSIRLGCSVNDVIKQDGCTDDLIFSIPELIAYLSEMLPLMPGDVIFTGTPSGIGSTRTPAQFLLPGDRVTSWVEGVGEMTNTFVSGPGVRV</sequence>
<name>A0ABY3WD38_9MICC</name>
<organism evidence="5 6">
    <name type="scientific">Arthrobacter sulfonylureivorans</name>
    <dbReference type="NCBI Taxonomy" id="2486855"/>
    <lineage>
        <taxon>Bacteria</taxon>
        <taxon>Bacillati</taxon>
        <taxon>Actinomycetota</taxon>
        <taxon>Actinomycetes</taxon>
        <taxon>Micrococcales</taxon>
        <taxon>Micrococcaceae</taxon>
        <taxon>Arthrobacter</taxon>
    </lineage>
</organism>
<dbReference type="PANTHER" id="PTHR42796">
    <property type="entry name" value="FUMARYLACETOACETATE HYDROLASE DOMAIN-CONTAINING PROTEIN 2A-RELATED"/>
    <property type="match status" value="1"/>
</dbReference>
<dbReference type="PANTHER" id="PTHR42796:SF4">
    <property type="entry name" value="FUMARYLACETOACETATE HYDROLASE DOMAIN-CONTAINING PROTEIN 2A"/>
    <property type="match status" value="1"/>
</dbReference>
<feature type="domain" description="Fumarylacetoacetase-like C-terminal" evidence="4">
    <location>
        <begin position="58"/>
        <end position="261"/>
    </location>
</feature>
<comment type="similarity">
    <text evidence="1">Belongs to the FAH family.</text>
</comment>
<dbReference type="Gene3D" id="3.90.850.10">
    <property type="entry name" value="Fumarylacetoacetase-like, C-terminal domain"/>
    <property type="match status" value="1"/>
</dbReference>
<dbReference type="Pfam" id="PF01557">
    <property type="entry name" value="FAA_hydrolase"/>
    <property type="match status" value="1"/>
</dbReference>
<dbReference type="InterPro" id="IPR051121">
    <property type="entry name" value="FAH"/>
</dbReference>
<evidence type="ECO:0000259" key="4">
    <source>
        <dbReference type="Pfam" id="PF01557"/>
    </source>
</evidence>
<accession>A0ABY3WD38</accession>
<dbReference type="RefSeq" id="WP_241914949.1">
    <property type="nucleotide sequence ID" value="NZ_CP093326.1"/>
</dbReference>
<protein>
    <submittedName>
        <fullName evidence="5">Fumarylacetoacetate hydrolase family protein</fullName>
    </submittedName>
</protein>
<dbReference type="InterPro" id="IPR011234">
    <property type="entry name" value="Fumarylacetoacetase-like_C"/>
</dbReference>
<gene>
    <name evidence="5" type="ORF">MNQ99_07180</name>
</gene>
<dbReference type="SUPFAM" id="SSF56529">
    <property type="entry name" value="FAH"/>
    <property type="match status" value="1"/>
</dbReference>
<keyword evidence="5" id="KW-0378">Hydrolase</keyword>
<dbReference type="Proteomes" id="UP000829069">
    <property type="component" value="Chromosome"/>
</dbReference>